<dbReference type="HOGENOM" id="CLU_1944276_0_0_5"/>
<dbReference type="eggNOG" id="COG3210">
    <property type="taxonomic scope" value="Bacteria"/>
</dbReference>
<dbReference type="STRING" id="715226.ABI_45710"/>
<dbReference type="EMBL" id="GL883081">
    <property type="protein sequence ID" value="EGF89224.1"/>
    <property type="molecule type" value="Genomic_DNA"/>
</dbReference>
<proteinExistence type="predicted"/>
<dbReference type="AlphaFoldDB" id="F4QTS4"/>
<sequence>MKIFSERIMKTWTMLAGGAVMGAVLTAAVVGVAQGDTGDTGRIAALEARLARMEQAVATGDSVTVTANKRLILTAGDEIWLGTGKARLQMKKSGEIVLSGTDITIDGAGKINVKSTSDVTVKGRKIAEN</sequence>
<name>F4QTS4_9CAUL</name>
<dbReference type="Proteomes" id="UP000006512">
    <property type="component" value="Unassembled WGS sequence"/>
</dbReference>
<evidence type="ECO:0000313" key="2">
    <source>
        <dbReference type="Proteomes" id="UP000006512"/>
    </source>
</evidence>
<keyword evidence="2" id="KW-1185">Reference proteome</keyword>
<reference evidence="2" key="1">
    <citation type="submission" date="2011-03" db="EMBL/GenBank/DDBJ databases">
        <title>Draft genome sequence of Brevundimonas diminuta.</title>
        <authorList>
            <person name="Brown P.J.B."/>
            <person name="Buechlein A."/>
            <person name="Hemmerich C."/>
            <person name="Brun Y.V."/>
        </authorList>
    </citation>
    <scope>NUCLEOTIDE SEQUENCE [LARGE SCALE GENOMIC DNA]</scope>
    <source>
        <strain evidence="2">C19</strain>
    </source>
</reference>
<gene>
    <name evidence="1" type="ORF">ABI_45710</name>
</gene>
<organism evidence="1 2">
    <name type="scientific">Asticcacaulis biprosthecium C19</name>
    <dbReference type="NCBI Taxonomy" id="715226"/>
    <lineage>
        <taxon>Bacteria</taxon>
        <taxon>Pseudomonadati</taxon>
        <taxon>Pseudomonadota</taxon>
        <taxon>Alphaproteobacteria</taxon>
        <taxon>Caulobacterales</taxon>
        <taxon>Caulobacteraceae</taxon>
        <taxon>Asticcacaulis</taxon>
    </lineage>
</organism>
<accession>F4QTS4</accession>
<protein>
    <submittedName>
        <fullName evidence="1">Rhs element Vgr protein</fullName>
    </submittedName>
</protein>
<evidence type="ECO:0000313" key="1">
    <source>
        <dbReference type="EMBL" id="EGF89224.1"/>
    </source>
</evidence>